<keyword evidence="9" id="KW-1185">Reference proteome</keyword>
<evidence type="ECO:0000259" key="7">
    <source>
        <dbReference type="Pfam" id="PF04085"/>
    </source>
</evidence>
<evidence type="ECO:0000256" key="2">
    <source>
        <dbReference type="ARBA" id="ARBA00013855"/>
    </source>
</evidence>
<feature type="transmembrane region" description="Helical" evidence="6">
    <location>
        <begin position="20"/>
        <end position="40"/>
    </location>
</feature>
<dbReference type="GO" id="GO:0008360">
    <property type="term" value="P:regulation of cell shape"/>
    <property type="evidence" value="ECO:0007669"/>
    <property type="project" value="UniProtKB-KW"/>
</dbReference>
<keyword evidence="5" id="KW-0175">Coiled coil</keyword>
<keyword evidence="6" id="KW-0472">Membrane</keyword>
<proteinExistence type="inferred from homology"/>
<dbReference type="EMBL" id="FUYM01000008">
    <property type="protein sequence ID" value="SKB90491.1"/>
    <property type="molecule type" value="Genomic_DNA"/>
</dbReference>
<dbReference type="InterPro" id="IPR042175">
    <property type="entry name" value="Cell/Rod_MreC_2"/>
</dbReference>
<feature type="coiled-coil region" evidence="5">
    <location>
        <begin position="82"/>
        <end position="109"/>
    </location>
</feature>
<feature type="domain" description="Rod shape-determining protein MreC beta-barrel core" evidence="7">
    <location>
        <begin position="136"/>
        <end position="267"/>
    </location>
</feature>
<gene>
    <name evidence="8" type="ORF">SAMN06295920_10879</name>
</gene>
<name>A0A1T5F2Z5_9SPHN</name>
<dbReference type="NCBIfam" id="NF010513">
    <property type="entry name" value="PRK13922.12-3"/>
    <property type="match status" value="1"/>
</dbReference>
<keyword evidence="3" id="KW-0133">Cell shape</keyword>
<dbReference type="GO" id="GO:0005886">
    <property type="term" value="C:plasma membrane"/>
    <property type="evidence" value="ECO:0007669"/>
    <property type="project" value="TreeGrafter"/>
</dbReference>
<dbReference type="Pfam" id="PF04085">
    <property type="entry name" value="MreC"/>
    <property type="match status" value="1"/>
</dbReference>
<evidence type="ECO:0000256" key="6">
    <source>
        <dbReference type="SAM" id="Phobius"/>
    </source>
</evidence>
<dbReference type="InterPro" id="IPR007221">
    <property type="entry name" value="MreC"/>
</dbReference>
<dbReference type="OrthoDB" id="8478127at2"/>
<organism evidence="8 9">
    <name type="scientific">Rhizorhabdus histidinilytica</name>
    <dbReference type="NCBI Taxonomy" id="439228"/>
    <lineage>
        <taxon>Bacteria</taxon>
        <taxon>Pseudomonadati</taxon>
        <taxon>Pseudomonadota</taxon>
        <taxon>Alphaproteobacteria</taxon>
        <taxon>Sphingomonadales</taxon>
        <taxon>Sphingomonadaceae</taxon>
        <taxon>Rhizorhabdus</taxon>
    </lineage>
</organism>
<dbReference type="AlphaFoldDB" id="A0A1T5F2Z5"/>
<dbReference type="Proteomes" id="UP000189818">
    <property type="component" value="Unassembled WGS sequence"/>
</dbReference>
<dbReference type="PANTHER" id="PTHR34138">
    <property type="entry name" value="CELL SHAPE-DETERMINING PROTEIN MREC"/>
    <property type="match status" value="1"/>
</dbReference>
<dbReference type="RefSeq" id="WP_079649450.1">
    <property type="nucleotide sequence ID" value="NZ_FUYM01000008.1"/>
</dbReference>
<evidence type="ECO:0000256" key="5">
    <source>
        <dbReference type="SAM" id="Coils"/>
    </source>
</evidence>
<evidence type="ECO:0000256" key="1">
    <source>
        <dbReference type="ARBA" id="ARBA00009369"/>
    </source>
</evidence>
<comment type="similarity">
    <text evidence="1">Belongs to the MreC family.</text>
</comment>
<keyword evidence="6" id="KW-1133">Transmembrane helix</keyword>
<evidence type="ECO:0000256" key="3">
    <source>
        <dbReference type="ARBA" id="ARBA00022960"/>
    </source>
</evidence>
<sequence length="291" mass="30378">MAAPRHRRRGFSRRVQYGLFAGYVVAIVGILIGAALLLVARLDPRAFGTLRGVVVDAGAIFTGAGRVGVDAAHDLGDGIAAYFDAANQNRALKEELARERRRVIAAKAIAAENGRLKKLARLTEHLPAPILSARLIGSTPTGQRRFATLAAGTAEGIRPGMTVRSPEGLVGRVYESGIFASRVLLLTDGETTVPIKIIRSGQAALATGQGDGTMEVRALIAGGRPFRRGDLAVTSGTGGVYSPNVPVAVVVAVNGDRAIARPLADPGRADFAAVYPIFQAPVVDPPAQPKP</sequence>
<protein>
    <recommendedName>
        <fullName evidence="2">Cell shape-determining protein MreC</fullName>
    </recommendedName>
    <alternativeName>
        <fullName evidence="4">Cell shape protein MreC</fullName>
    </alternativeName>
</protein>
<reference evidence="9" key="1">
    <citation type="submission" date="2017-02" db="EMBL/GenBank/DDBJ databases">
        <authorList>
            <person name="Varghese N."/>
            <person name="Submissions S."/>
        </authorList>
    </citation>
    <scope>NUCLEOTIDE SEQUENCE [LARGE SCALE GENOMIC DNA]</scope>
    <source>
        <strain evidence="9">UM2</strain>
    </source>
</reference>
<dbReference type="InterPro" id="IPR042177">
    <property type="entry name" value="Cell/Rod_1"/>
</dbReference>
<dbReference type="STRING" id="439228.SAMN06295920_10879"/>
<evidence type="ECO:0000313" key="9">
    <source>
        <dbReference type="Proteomes" id="UP000189818"/>
    </source>
</evidence>
<evidence type="ECO:0000256" key="4">
    <source>
        <dbReference type="ARBA" id="ARBA00032089"/>
    </source>
</evidence>
<dbReference type="Gene3D" id="2.40.10.350">
    <property type="entry name" value="Rod shape-determining protein MreC, domain 2"/>
    <property type="match status" value="1"/>
</dbReference>
<dbReference type="Gene3D" id="2.40.10.340">
    <property type="entry name" value="Rod shape-determining protein MreC, domain 1"/>
    <property type="match status" value="1"/>
</dbReference>
<evidence type="ECO:0000313" key="8">
    <source>
        <dbReference type="EMBL" id="SKB90491.1"/>
    </source>
</evidence>
<dbReference type="PANTHER" id="PTHR34138:SF1">
    <property type="entry name" value="CELL SHAPE-DETERMINING PROTEIN MREC"/>
    <property type="match status" value="1"/>
</dbReference>
<accession>A0A1T5F2Z5</accession>
<dbReference type="InterPro" id="IPR055342">
    <property type="entry name" value="MreC_beta-barrel_core"/>
</dbReference>
<keyword evidence="6" id="KW-0812">Transmembrane</keyword>